<dbReference type="RefSeq" id="WP_005628043.1">
    <property type="nucleotide sequence ID" value="NZ_AMRA01000066.1"/>
</dbReference>
<dbReference type="eggNOG" id="ENOG502ZBG0">
    <property type="taxonomic scope" value="Bacteria"/>
</dbReference>
<organism evidence="1 2">
    <name type="scientific">Mycolicibacterium hassiacum (strain DSM 44199 / CIP 105218 / JCM 12690 / 3849)</name>
    <name type="common">Mycobacterium hassiacum</name>
    <dbReference type="NCBI Taxonomy" id="1122247"/>
    <lineage>
        <taxon>Bacteria</taxon>
        <taxon>Bacillati</taxon>
        <taxon>Actinomycetota</taxon>
        <taxon>Actinomycetes</taxon>
        <taxon>Mycobacteriales</taxon>
        <taxon>Mycobacteriaceae</taxon>
        <taxon>Mycolicibacterium</taxon>
    </lineage>
</organism>
<comment type="caution">
    <text evidence="1">The sequence shown here is derived from an EMBL/GenBank/DDBJ whole genome shotgun (WGS) entry which is preliminary data.</text>
</comment>
<dbReference type="SUPFAM" id="SSF103473">
    <property type="entry name" value="MFS general substrate transporter"/>
    <property type="match status" value="1"/>
</dbReference>
<proteinExistence type="predicted"/>
<dbReference type="PATRIC" id="fig|1122247.3.peg.2448"/>
<dbReference type="InterPro" id="IPR036259">
    <property type="entry name" value="MFS_trans_sf"/>
</dbReference>
<dbReference type="Proteomes" id="UP000006265">
    <property type="component" value="Unassembled WGS sequence"/>
</dbReference>
<reference evidence="1 2" key="1">
    <citation type="journal article" date="2012" name="J. Bacteriol.">
        <title>Genome sequence of Mycobacterium hassiacum DSM 44199, a rare source of heat-stable mycobacterial proteins.</title>
        <authorList>
            <person name="Tiago I."/>
            <person name="Maranha A."/>
            <person name="Mendes V."/>
            <person name="Alarico S."/>
            <person name="Moynihan P.J."/>
            <person name="Clarke A.J."/>
            <person name="Macedo-Ribeiro S."/>
            <person name="Pereira P.J."/>
            <person name="Empadinhas N."/>
        </authorList>
    </citation>
    <scope>NUCLEOTIDE SEQUENCE [LARGE SCALE GENOMIC DNA]</scope>
    <source>
        <strain evidence="2">DSM 44199 / CIP 105218 / JCM 12690 / 3849</strain>
    </source>
</reference>
<keyword evidence="2" id="KW-1185">Reference proteome</keyword>
<dbReference type="EMBL" id="AMRA01000066">
    <property type="protein sequence ID" value="EKF23503.1"/>
    <property type="molecule type" value="Genomic_DNA"/>
</dbReference>
<accession>K5B8D4</accession>
<protein>
    <submittedName>
        <fullName evidence="1">Putative membrane protein</fullName>
    </submittedName>
</protein>
<sequence>MRPDRAAAESWFLYHGVPAVLPRRARWRRLWSRSAPALAGYAVFAVAGTVISLAAGGGRVEIDDDPTLTEWLIIATLVTAVPLALLAGWLVSRTLGPRTRRAAASTAVVVMVATDLAAPSPDGRIADLLTTAAGVVAVLVLTGLGIGSVLGWALRLAATHLAAVRHLLVRALPVLLLTFLVFFNGPVWLMAANISRDRLWLALAFLGTIAAAFAVSGMLDRVRPMVAAGRPDADVDRLRDTPFETMPDPGPAETVPLRRSERLNVLFVLVTTQLTQILAVSLVTGGLFFGLGLILLSPEVLTAWTHSDAREGTIAGITLPVPQALIHVSMFLAALTFMYISARAVGDGEYRTDFLDPLVDDLRLTLLARNRYRRYVTQSGDG</sequence>
<evidence type="ECO:0000313" key="2">
    <source>
        <dbReference type="Proteomes" id="UP000006265"/>
    </source>
</evidence>
<dbReference type="STRING" id="1122247.GCA_000379865_04685"/>
<evidence type="ECO:0000313" key="1">
    <source>
        <dbReference type="EMBL" id="EKF23503.1"/>
    </source>
</evidence>
<dbReference type="OrthoDB" id="4750264at2"/>
<gene>
    <name evidence="1" type="ORF">C731_2547</name>
</gene>
<dbReference type="AlphaFoldDB" id="K5B8D4"/>
<name>K5B8D4_MYCHD</name>